<feature type="transmembrane region" description="Helical" evidence="3">
    <location>
        <begin position="256"/>
        <end position="278"/>
    </location>
</feature>
<reference evidence="5" key="1">
    <citation type="journal article" date="2023" name="Commun. Biol.">
        <title>Genome analysis of Parmales, the sister group of diatoms, reveals the evolutionary specialization of diatoms from phago-mixotrophs to photoautotrophs.</title>
        <authorList>
            <person name="Ban H."/>
            <person name="Sato S."/>
            <person name="Yoshikawa S."/>
            <person name="Yamada K."/>
            <person name="Nakamura Y."/>
            <person name="Ichinomiya M."/>
            <person name="Sato N."/>
            <person name="Blanc-Mathieu R."/>
            <person name="Endo H."/>
            <person name="Kuwata A."/>
            <person name="Ogata H."/>
        </authorList>
    </citation>
    <scope>NUCLEOTIDE SEQUENCE [LARGE SCALE GENOMIC DNA]</scope>
    <source>
        <strain evidence="5">NIES 3699</strain>
    </source>
</reference>
<keyword evidence="5" id="KW-1185">Reference proteome</keyword>
<feature type="compositionally biased region" description="Polar residues" evidence="2">
    <location>
        <begin position="955"/>
        <end position="965"/>
    </location>
</feature>
<evidence type="ECO:0000256" key="2">
    <source>
        <dbReference type="SAM" id="MobiDB-lite"/>
    </source>
</evidence>
<gene>
    <name evidence="4" type="ORF">TrVE_jg5185</name>
</gene>
<proteinExistence type="predicted"/>
<feature type="compositionally biased region" description="Acidic residues" evidence="2">
    <location>
        <begin position="474"/>
        <end position="486"/>
    </location>
</feature>
<protein>
    <submittedName>
        <fullName evidence="4">Uncharacterized protein</fullName>
    </submittedName>
</protein>
<dbReference type="AlphaFoldDB" id="A0A9W7B7F4"/>
<keyword evidence="3" id="KW-1133">Transmembrane helix</keyword>
<dbReference type="Proteomes" id="UP001165160">
    <property type="component" value="Unassembled WGS sequence"/>
</dbReference>
<name>A0A9W7B7F4_9STRA</name>
<dbReference type="EMBL" id="BRXX01000050">
    <property type="protein sequence ID" value="GMH85589.1"/>
    <property type="molecule type" value="Genomic_DNA"/>
</dbReference>
<sequence length="965" mass="105442">MSYETIETTGSELFAVLRKNKTVAYSDIEAVYAPEQMYTQTDIESQHQGGGNSSVNGSSSSGNSTSGSSTSRARSKSNTYPRSFGSISSSISKSASVNTSSLSTLSPSEHLSWTASPPHVITLLTFLSWLLKLISLTVKNFSTNHGIFLKTFSVPDTFSRSAQIISVLALLLETVLLYWFRGISVASRPGGRRKDSLGLKMTDSGDISSGESVVSGATHLTKKTVILYRKTKNEFERFIFPWIDTSLLFRHRLWELLRGVVWVVGMVGSFSIFCYFRSKGCNEIVNDTWISDSPVLQLPSTQCGISVGGGCAITAVLLNFFCFGAMYILDGNYQRMLIDEVLEINQDNLKATEEELELVLMRKRLRNSQWEIGENGEVDVSYIFDSHHQTSCDGGEGVRQIKHRMLRPPTGTQTQTTTDTGRSSDKFSVHLTHEPEGGKGTVELVNGTYVNLDADQIFEKNTVRALTTVKVEPPDTENESDEEEGDGSGLWNGNKEKRSGGGWWKSVKRQWNGAKKRSNDNFIVSSRIDCESQIEEGAVQGEIAQEIGILQDLHEEEKRMRRGNSKLNVYSRVKIAALSFASRSRSKSRGGGGSKVFDMHSIDVDVADDNIQSELNMYIPATSKDSRLTQRVIGEGMEGRVASSRLSSLTGLSTGGTGASISMTESQGGWGDTLISRFRRSFMAGGGGEEGESGLKIGTGEERSYKKIDTRSAIERILAQETRFKAEQKAIRTKVARSKGFKKKEAKAKIGAEVGDGGGGDNDVVSPVPMSRQNVQDLLLLTSEVGGGGVGGLALGGVNRGGEKKTSLEIVREKIERIRTEERRIKREARKQQKKKERDRAKVVATMPVIKEGGDDDDVLEPGRVTISFHASVKDEIGEEEDERERRLDEGIWTDLKRHNKKLATVNQELLALFELTRELMKGGSKGVKNVEQTSSGSSGSVGSGSGSGSGLTEPKSSSSSSGIL</sequence>
<feature type="region of interest" description="Disordered" evidence="2">
    <location>
        <begin position="923"/>
        <end position="965"/>
    </location>
</feature>
<comment type="caution">
    <text evidence="4">The sequence shown here is derived from an EMBL/GenBank/DDBJ whole genome shotgun (WGS) entry which is preliminary data.</text>
</comment>
<feature type="region of interest" description="Disordered" evidence="2">
    <location>
        <begin position="468"/>
        <end position="504"/>
    </location>
</feature>
<evidence type="ECO:0000256" key="1">
    <source>
        <dbReference type="SAM" id="Coils"/>
    </source>
</evidence>
<evidence type="ECO:0000313" key="4">
    <source>
        <dbReference type="EMBL" id="GMH85589.1"/>
    </source>
</evidence>
<feature type="compositionally biased region" description="Low complexity" evidence="2">
    <location>
        <begin position="53"/>
        <end position="71"/>
    </location>
</feature>
<keyword evidence="3" id="KW-0472">Membrane</keyword>
<organism evidence="4 5">
    <name type="scientific">Triparma verrucosa</name>
    <dbReference type="NCBI Taxonomy" id="1606542"/>
    <lineage>
        <taxon>Eukaryota</taxon>
        <taxon>Sar</taxon>
        <taxon>Stramenopiles</taxon>
        <taxon>Ochrophyta</taxon>
        <taxon>Bolidophyceae</taxon>
        <taxon>Parmales</taxon>
        <taxon>Triparmaceae</taxon>
        <taxon>Triparma</taxon>
    </lineage>
</organism>
<keyword evidence="3" id="KW-0812">Transmembrane</keyword>
<keyword evidence="1" id="KW-0175">Coiled coil</keyword>
<feature type="compositionally biased region" description="Gly residues" evidence="2">
    <location>
        <begin position="940"/>
        <end position="950"/>
    </location>
</feature>
<feature type="transmembrane region" description="Helical" evidence="3">
    <location>
        <begin position="305"/>
        <end position="329"/>
    </location>
</feature>
<feature type="coiled-coil region" evidence="1">
    <location>
        <begin position="808"/>
        <end position="838"/>
    </location>
</feature>
<evidence type="ECO:0000256" key="3">
    <source>
        <dbReference type="SAM" id="Phobius"/>
    </source>
</evidence>
<evidence type="ECO:0000313" key="5">
    <source>
        <dbReference type="Proteomes" id="UP001165160"/>
    </source>
</evidence>
<accession>A0A9W7B7F4</accession>
<feature type="region of interest" description="Disordered" evidence="2">
    <location>
        <begin position="43"/>
        <end position="89"/>
    </location>
</feature>